<name>A0A1H3AQ47_9BACI</name>
<accession>A0A1H3AQ47</accession>
<dbReference type="PANTHER" id="PTHR10954:SF18">
    <property type="entry name" value="RIBONUCLEASE HII"/>
    <property type="match status" value="1"/>
</dbReference>
<comment type="cofactor">
    <cofactor evidence="2">
        <name>Mg(2+)</name>
        <dbReference type="ChEBI" id="CHEBI:18420"/>
    </cofactor>
</comment>
<evidence type="ECO:0000256" key="13">
    <source>
        <dbReference type="ARBA" id="ARBA00023211"/>
    </source>
</evidence>
<keyword evidence="8 14" id="KW-0963">Cytoplasm</keyword>
<dbReference type="InterPro" id="IPR036397">
    <property type="entry name" value="RNaseH_sf"/>
</dbReference>
<dbReference type="PROSITE" id="PS51975">
    <property type="entry name" value="RNASE_H_2"/>
    <property type="match status" value="1"/>
</dbReference>
<comment type="caution">
    <text evidence="18">The sequence shown here is derived from an EMBL/GenBank/DDBJ whole genome shotgun (WGS) entry which is preliminary data.</text>
</comment>
<feature type="domain" description="RNase H type-2" evidence="17">
    <location>
        <begin position="71"/>
        <end position="252"/>
    </location>
</feature>
<dbReference type="Pfam" id="PF01351">
    <property type="entry name" value="RNase_HII"/>
    <property type="match status" value="1"/>
</dbReference>
<protein>
    <recommendedName>
        <fullName evidence="7 14">Ribonuclease HII</fullName>
        <shortName evidence="14">RNase HII</shortName>
        <ecNumber evidence="6 14">3.1.26.4</ecNumber>
    </recommendedName>
</protein>
<dbReference type="EC" id="3.1.26.4" evidence="6 14"/>
<evidence type="ECO:0000313" key="19">
    <source>
        <dbReference type="Proteomes" id="UP000198647"/>
    </source>
</evidence>
<organism evidence="18 19">
    <name type="scientific">Salimicrobium album</name>
    <dbReference type="NCBI Taxonomy" id="50717"/>
    <lineage>
        <taxon>Bacteria</taxon>
        <taxon>Bacillati</taxon>
        <taxon>Bacillota</taxon>
        <taxon>Bacilli</taxon>
        <taxon>Bacillales</taxon>
        <taxon>Bacillaceae</taxon>
        <taxon>Salimicrobium</taxon>
    </lineage>
</organism>
<evidence type="ECO:0000256" key="10">
    <source>
        <dbReference type="ARBA" id="ARBA00022723"/>
    </source>
</evidence>
<evidence type="ECO:0000256" key="14">
    <source>
        <dbReference type="HAMAP-Rule" id="MF_00052"/>
    </source>
</evidence>
<keyword evidence="10 14" id="KW-0479">Metal-binding</keyword>
<gene>
    <name evidence="14" type="primary">rnhB</name>
    <name evidence="18" type="ORF">SAMN04488081_0149</name>
</gene>
<dbReference type="InterPro" id="IPR022898">
    <property type="entry name" value="RNase_HII"/>
</dbReference>
<evidence type="ECO:0000313" key="18">
    <source>
        <dbReference type="EMBL" id="SDX31827.1"/>
    </source>
</evidence>
<dbReference type="NCBIfam" id="NF000594">
    <property type="entry name" value="PRK00015.1-1"/>
    <property type="match status" value="1"/>
</dbReference>
<dbReference type="SUPFAM" id="SSF53098">
    <property type="entry name" value="Ribonuclease H-like"/>
    <property type="match status" value="1"/>
</dbReference>
<evidence type="ECO:0000256" key="1">
    <source>
        <dbReference type="ARBA" id="ARBA00000077"/>
    </source>
</evidence>
<reference evidence="18 19" key="1">
    <citation type="submission" date="2016-10" db="EMBL/GenBank/DDBJ databases">
        <authorList>
            <person name="Varghese N."/>
            <person name="Submissions S."/>
        </authorList>
    </citation>
    <scope>NUCLEOTIDE SEQUENCE [LARGE SCALE GENOMIC DNA]</scope>
    <source>
        <strain evidence="18 19">DSM 20748</strain>
    </source>
</reference>
<dbReference type="EMBL" id="FNOS01000001">
    <property type="protein sequence ID" value="SDX31827.1"/>
    <property type="molecule type" value="Genomic_DNA"/>
</dbReference>
<evidence type="ECO:0000256" key="7">
    <source>
        <dbReference type="ARBA" id="ARBA00019179"/>
    </source>
</evidence>
<feature type="binding site" evidence="14 15">
    <location>
        <position position="168"/>
    </location>
    <ligand>
        <name>a divalent metal cation</name>
        <dbReference type="ChEBI" id="CHEBI:60240"/>
    </ligand>
</feature>
<evidence type="ECO:0000256" key="5">
    <source>
        <dbReference type="ARBA" id="ARBA00007383"/>
    </source>
</evidence>
<evidence type="ECO:0000256" key="2">
    <source>
        <dbReference type="ARBA" id="ARBA00001946"/>
    </source>
</evidence>
<evidence type="ECO:0000256" key="8">
    <source>
        <dbReference type="ARBA" id="ARBA00022490"/>
    </source>
</evidence>
<dbReference type="InterPro" id="IPR012337">
    <property type="entry name" value="RNaseH-like_sf"/>
</dbReference>
<evidence type="ECO:0000256" key="12">
    <source>
        <dbReference type="ARBA" id="ARBA00022801"/>
    </source>
</evidence>
<keyword evidence="9 14" id="KW-0540">Nuclease</keyword>
<keyword evidence="11 14" id="KW-0255">Endonuclease</keyword>
<comment type="subcellular location">
    <subcellularLocation>
        <location evidence="4 14">Cytoplasm</location>
    </subcellularLocation>
</comment>
<evidence type="ECO:0000256" key="16">
    <source>
        <dbReference type="RuleBase" id="RU003515"/>
    </source>
</evidence>
<dbReference type="NCBIfam" id="NF000595">
    <property type="entry name" value="PRK00015.1-3"/>
    <property type="match status" value="1"/>
</dbReference>
<evidence type="ECO:0000256" key="3">
    <source>
        <dbReference type="ARBA" id="ARBA00004065"/>
    </source>
</evidence>
<comment type="function">
    <text evidence="3 14 16">Endonuclease that specifically degrades the RNA of RNA-DNA hybrids.</text>
</comment>
<evidence type="ECO:0000256" key="6">
    <source>
        <dbReference type="ARBA" id="ARBA00012180"/>
    </source>
</evidence>
<feature type="binding site" evidence="14 15">
    <location>
        <position position="78"/>
    </location>
    <ligand>
        <name>a divalent metal cation</name>
        <dbReference type="ChEBI" id="CHEBI:60240"/>
    </ligand>
</feature>
<dbReference type="CDD" id="cd07182">
    <property type="entry name" value="RNase_HII_bacteria_HII_like"/>
    <property type="match status" value="1"/>
</dbReference>
<keyword evidence="19" id="KW-1185">Reference proteome</keyword>
<dbReference type="Proteomes" id="UP000198647">
    <property type="component" value="Unassembled WGS sequence"/>
</dbReference>
<dbReference type="Gene3D" id="3.30.420.10">
    <property type="entry name" value="Ribonuclease H-like superfamily/Ribonuclease H"/>
    <property type="match status" value="1"/>
</dbReference>
<evidence type="ECO:0000256" key="11">
    <source>
        <dbReference type="ARBA" id="ARBA00022759"/>
    </source>
</evidence>
<feature type="binding site" evidence="14 15">
    <location>
        <position position="77"/>
    </location>
    <ligand>
        <name>a divalent metal cation</name>
        <dbReference type="ChEBI" id="CHEBI:60240"/>
    </ligand>
</feature>
<evidence type="ECO:0000256" key="15">
    <source>
        <dbReference type="PROSITE-ProRule" id="PRU01319"/>
    </source>
</evidence>
<evidence type="ECO:0000259" key="17">
    <source>
        <dbReference type="PROSITE" id="PS51975"/>
    </source>
</evidence>
<dbReference type="RefSeq" id="WP_076570379.1">
    <property type="nucleotide sequence ID" value="NZ_FNOS01000001.1"/>
</dbReference>
<comment type="similarity">
    <text evidence="5 14 16">Belongs to the RNase HII family.</text>
</comment>
<evidence type="ECO:0000256" key="9">
    <source>
        <dbReference type="ARBA" id="ARBA00022722"/>
    </source>
</evidence>
<dbReference type="InterPro" id="IPR024567">
    <property type="entry name" value="RNase_HII/HIII_dom"/>
</dbReference>
<proteinExistence type="inferred from homology"/>
<comment type="cofactor">
    <cofactor evidence="14 15">
        <name>Mn(2+)</name>
        <dbReference type="ChEBI" id="CHEBI:29035"/>
    </cofactor>
    <cofactor evidence="14 15">
        <name>Mg(2+)</name>
        <dbReference type="ChEBI" id="CHEBI:18420"/>
    </cofactor>
    <text evidence="14 15">Manganese or magnesium. Binds 1 divalent metal ion per monomer in the absence of substrate. May bind a second metal ion after substrate binding.</text>
</comment>
<comment type="catalytic activity">
    <reaction evidence="1 14 15 16">
        <text>Endonucleolytic cleavage to 5'-phosphomonoester.</text>
        <dbReference type="EC" id="3.1.26.4"/>
    </reaction>
</comment>
<evidence type="ECO:0000256" key="4">
    <source>
        <dbReference type="ARBA" id="ARBA00004496"/>
    </source>
</evidence>
<sequence length="252" mass="28564">MEKKSIQKLKEEEQTGLLTLANLHELYGDERKGVQQIVKRIRTKEEKKLKLKDKWDRMNGLEEDAKDRGHAYVAGIDEAGRGPIAGPVMAGAVRLPESFVLYGLDDSKKLSERDKDHFYNEIMARADVGVGAASAEEIDEWNIYRATKLAMKRAVLNMRETPDHLLVDAMEVPVPIKQESFVKGDERSVSIAAASVIAKVTRDRFMKEVDKKYPGYNFLKNKGYGTKEHMEAIKEKGITPYHRKSFVPDGIK</sequence>
<dbReference type="PANTHER" id="PTHR10954">
    <property type="entry name" value="RIBONUCLEASE H2 SUBUNIT A"/>
    <property type="match status" value="1"/>
</dbReference>
<keyword evidence="13 14" id="KW-0464">Manganese</keyword>
<keyword evidence="12 14" id="KW-0378">Hydrolase</keyword>
<dbReference type="InterPro" id="IPR001352">
    <property type="entry name" value="RNase_HII/HIII"/>
</dbReference>
<dbReference type="HAMAP" id="MF_00052_B">
    <property type="entry name" value="RNase_HII_B"/>
    <property type="match status" value="1"/>
</dbReference>